<dbReference type="Gene3D" id="3.40.50.300">
    <property type="entry name" value="P-loop containing nucleotide triphosphate hydrolases"/>
    <property type="match status" value="1"/>
</dbReference>
<evidence type="ECO:0000256" key="1">
    <source>
        <dbReference type="ARBA" id="ARBA00022618"/>
    </source>
</evidence>
<keyword evidence="4" id="KW-0742">SOS response</keyword>
<dbReference type="EMBL" id="BMPO01000001">
    <property type="protein sequence ID" value="GGJ81355.1"/>
    <property type="molecule type" value="Genomic_DNA"/>
</dbReference>
<dbReference type="PANTHER" id="PTHR35369:SF4">
    <property type="entry name" value="CELL DIVISION INHIBITOR SULA"/>
    <property type="match status" value="1"/>
</dbReference>
<dbReference type="RefSeq" id="WP_188981460.1">
    <property type="nucleotide sequence ID" value="NZ_BMPO01000001.1"/>
</dbReference>
<evidence type="ECO:0000256" key="3">
    <source>
        <dbReference type="ARBA" id="ARBA00023210"/>
    </source>
</evidence>
<evidence type="ECO:0000313" key="7">
    <source>
        <dbReference type="Proteomes" id="UP000635983"/>
    </source>
</evidence>
<evidence type="ECO:0000256" key="5">
    <source>
        <dbReference type="ARBA" id="ARBA00023306"/>
    </source>
</evidence>
<evidence type="ECO:0000256" key="2">
    <source>
        <dbReference type="ARBA" id="ARBA00022763"/>
    </source>
</evidence>
<dbReference type="GO" id="GO:0009432">
    <property type="term" value="P:SOS response"/>
    <property type="evidence" value="ECO:0007669"/>
    <property type="project" value="UniProtKB-KW"/>
</dbReference>
<keyword evidence="5" id="KW-0131">Cell cycle</keyword>
<organism evidence="6 7">
    <name type="scientific">Pseudomonas matsuisoli</name>
    <dbReference type="NCBI Taxonomy" id="1515666"/>
    <lineage>
        <taxon>Bacteria</taxon>
        <taxon>Pseudomonadati</taxon>
        <taxon>Pseudomonadota</taxon>
        <taxon>Gammaproteobacteria</taxon>
        <taxon>Pseudomonadales</taxon>
        <taxon>Pseudomonadaceae</taxon>
        <taxon>Pseudomonas</taxon>
    </lineage>
</organism>
<dbReference type="PANTHER" id="PTHR35369">
    <property type="entry name" value="BLR3025 PROTEIN-RELATED"/>
    <property type="match status" value="1"/>
</dbReference>
<keyword evidence="2" id="KW-0227">DNA damage</keyword>
<keyword evidence="7" id="KW-1185">Reference proteome</keyword>
<name>A0A917PJR5_9PSED</name>
<dbReference type="InterPro" id="IPR027417">
    <property type="entry name" value="P-loop_NTPase"/>
</dbReference>
<dbReference type="InterPro" id="IPR004596">
    <property type="entry name" value="Cell_div_suppressor_SulA"/>
</dbReference>
<evidence type="ECO:0000256" key="4">
    <source>
        <dbReference type="ARBA" id="ARBA00023236"/>
    </source>
</evidence>
<proteinExistence type="predicted"/>
<dbReference type="NCBIfam" id="NF041583">
    <property type="entry name" value="SOS_SulA_aeru"/>
    <property type="match status" value="1"/>
</dbReference>
<reference evidence="6" key="1">
    <citation type="journal article" date="2014" name="Int. J. Syst. Evol. Microbiol.">
        <title>Complete genome sequence of Corynebacterium casei LMG S-19264T (=DSM 44701T), isolated from a smear-ripened cheese.</title>
        <authorList>
            <consortium name="US DOE Joint Genome Institute (JGI-PGF)"/>
            <person name="Walter F."/>
            <person name="Albersmeier A."/>
            <person name="Kalinowski J."/>
            <person name="Ruckert C."/>
        </authorList>
    </citation>
    <scope>NUCLEOTIDE SEQUENCE</scope>
    <source>
        <strain evidence="6">JCM 30078</strain>
    </source>
</reference>
<dbReference type="SUPFAM" id="SSF52540">
    <property type="entry name" value="P-loop containing nucleoside triphosphate hydrolases"/>
    <property type="match status" value="1"/>
</dbReference>
<dbReference type="GO" id="GO:0006281">
    <property type="term" value="P:DNA repair"/>
    <property type="evidence" value="ECO:0007669"/>
    <property type="project" value="TreeGrafter"/>
</dbReference>
<evidence type="ECO:0000313" key="6">
    <source>
        <dbReference type="EMBL" id="GGJ81355.1"/>
    </source>
</evidence>
<comment type="caution">
    <text evidence="6">The sequence shown here is derived from an EMBL/GenBank/DDBJ whole genome shotgun (WGS) entry which is preliminary data.</text>
</comment>
<evidence type="ECO:0008006" key="8">
    <source>
        <dbReference type="Google" id="ProtNLM"/>
    </source>
</evidence>
<dbReference type="GO" id="GO:0000917">
    <property type="term" value="P:division septum assembly"/>
    <property type="evidence" value="ECO:0007669"/>
    <property type="project" value="UniProtKB-KW"/>
</dbReference>
<sequence>MQFQLALTQPQFSPALILPGTLHGQADCEPDAQSDSFSEIALSGVKEHYLLFLAPVLRDLSENAEARWLTLVVPPGTLSRNWLRDAGLNRERILLLQPRAGQTALELACDALSLGRSHTVVTWFDKLTANERRRLALAAMTGNGQSLNVKMG</sequence>
<keyword evidence="3" id="KW-0717">Septation</keyword>
<dbReference type="AlphaFoldDB" id="A0A917PJR5"/>
<dbReference type="GO" id="GO:0051782">
    <property type="term" value="P:negative regulation of cell division"/>
    <property type="evidence" value="ECO:0007669"/>
    <property type="project" value="InterPro"/>
</dbReference>
<dbReference type="InterPro" id="IPR050356">
    <property type="entry name" value="SulA_CellDiv_inhibitor"/>
</dbReference>
<reference evidence="6" key="2">
    <citation type="submission" date="2020-09" db="EMBL/GenBank/DDBJ databases">
        <authorList>
            <person name="Sun Q."/>
            <person name="Ohkuma M."/>
        </authorList>
    </citation>
    <scope>NUCLEOTIDE SEQUENCE</scope>
    <source>
        <strain evidence="6">JCM 30078</strain>
    </source>
</reference>
<dbReference type="Proteomes" id="UP000635983">
    <property type="component" value="Unassembled WGS sequence"/>
</dbReference>
<keyword evidence="1" id="KW-0132">Cell division</keyword>
<accession>A0A917PJR5</accession>
<gene>
    <name evidence="6" type="ORF">GCM10009304_04030</name>
</gene>
<dbReference type="Pfam" id="PF03846">
    <property type="entry name" value="SulA"/>
    <property type="match status" value="1"/>
</dbReference>
<protein>
    <recommendedName>
        <fullName evidence="8">Cell division inhibitor SulA</fullName>
    </recommendedName>
</protein>